<sequence length="28" mass="3400">MVWVWPEVLQMRHETAVRPSGRLWCGFQ</sequence>
<evidence type="ECO:0000313" key="1">
    <source>
        <dbReference type="EMBL" id="RZC76479.1"/>
    </source>
</evidence>
<dbReference type="EMBL" id="CM010723">
    <property type="protein sequence ID" value="RZC76479.1"/>
    <property type="molecule type" value="Genomic_DNA"/>
</dbReference>
<gene>
    <name evidence="1" type="ORF">C5167_000595</name>
</gene>
<accession>A0A4Y7KWZ2</accession>
<dbReference type="AlphaFoldDB" id="A0A4Y7KWZ2"/>
<keyword evidence="2" id="KW-1185">Reference proteome</keyword>
<evidence type="ECO:0000313" key="2">
    <source>
        <dbReference type="Proteomes" id="UP000316621"/>
    </source>
</evidence>
<organism evidence="1 2">
    <name type="scientific">Papaver somniferum</name>
    <name type="common">Opium poppy</name>
    <dbReference type="NCBI Taxonomy" id="3469"/>
    <lineage>
        <taxon>Eukaryota</taxon>
        <taxon>Viridiplantae</taxon>
        <taxon>Streptophyta</taxon>
        <taxon>Embryophyta</taxon>
        <taxon>Tracheophyta</taxon>
        <taxon>Spermatophyta</taxon>
        <taxon>Magnoliopsida</taxon>
        <taxon>Ranunculales</taxon>
        <taxon>Papaveraceae</taxon>
        <taxon>Papaveroideae</taxon>
        <taxon>Papaver</taxon>
    </lineage>
</organism>
<protein>
    <submittedName>
        <fullName evidence="1">Uncharacterized protein</fullName>
    </submittedName>
</protein>
<proteinExistence type="predicted"/>
<reference evidence="1 2" key="1">
    <citation type="journal article" date="2018" name="Science">
        <title>The opium poppy genome and morphinan production.</title>
        <authorList>
            <person name="Guo L."/>
            <person name="Winzer T."/>
            <person name="Yang X."/>
            <person name="Li Y."/>
            <person name="Ning Z."/>
            <person name="He Z."/>
            <person name="Teodor R."/>
            <person name="Lu Y."/>
            <person name="Bowser T.A."/>
            <person name="Graham I.A."/>
            <person name="Ye K."/>
        </authorList>
    </citation>
    <scope>NUCLEOTIDE SEQUENCE [LARGE SCALE GENOMIC DNA]</scope>
    <source>
        <strain evidence="2">cv. HN1</strain>
        <tissue evidence="1">Leaves</tissue>
    </source>
</reference>
<dbReference type="Proteomes" id="UP000316621">
    <property type="component" value="Chromosome 9"/>
</dbReference>
<dbReference type="Gramene" id="RZC76479">
    <property type="protein sequence ID" value="RZC76479"/>
    <property type="gene ID" value="C5167_000595"/>
</dbReference>
<name>A0A4Y7KWZ2_PAPSO</name>